<evidence type="ECO:0000256" key="1">
    <source>
        <dbReference type="SAM" id="MobiDB-lite"/>
    </source>
</evidence>
<dbReference type="EMBL" id="JBEZFP010000145">
    <property type="protein sequence ID" value="MEU8138916.1"/>
    <property type="molecule type" value="Genomic_DNA"/>
</dbReference>
<evidence type="ECO:0000313" key="3">
    <source>
        <dbReference type="Proteomes" id="UP001551482"/>
    </source>
</evidence>
<protein>
    <recommendedName>
        <fullName evidence="4">PknH-like extracellular domain-containing protein</fullName>
    </recommendedName>
</protein>
<feature type="region of interest" description="Disordered" evidence="1">
    <location>
        <begin position="1"/>
        <end position="33"/>
    </location>
</feature>
<name>A0ABV3DT29_9ACTN</name>
<sequence>MTHRKVAHEQVAHAEVTRGQVTTGRSARRGTAHPVRAAVPAVLAIAAMGTALVGCADARVARQVVDSAADPAGSLRDGELRDVVLAGEDIPGGMTGPSEATEAAFVDARDDDCDPLARLLSGGVGSADVEGYTAASWALPGSAARTTVVIASFVGTGAQRVVDEGLRALDWCYTLARPAVSSDDGWTEHQPQCVPVPKDGDLSVGLRLGASTTGRSAEAPTGYVIVRIDDVLAVFAQSDPARETSGMPSPEIVSAQVERISDALR</sequence>
<organism evidence="2 3">
    <name type="scientific">Streptodolium elevatio</name>
    <dbReference type="NCBI Taxonomy" id="3157996"/>
    <lineage>
        <taxon>Bacteria</taxon>
        <taxon>Bacillati</taxon>
        <taxon>Actinomycetota</taxon>
        <taxon>Actinomycetes</taxon>
        <taxon>Kitasatosporales</taxon>
        <taxon>Streptomycetaceae</taxon>
        <taxon>Streptodolium</taxon>
    </lineage>
</organism>
<reference evidence="2 3" key="1">
    <citation type="submission" date="2024-06" db="EMBL/GenBank/DDBJ databases">
        <title>The Natural Products Discovery Center: Release of the First 8490 Sequenced Strains for Exploring Actinobacteria Biosynthetic Diversity.</title>
        <authorList>
            <person name="Kalkreuter E."/>
            <person name="Kautsar S.A."/>
            <person name="Yang D."/>
            <person name="Bader C.D."/>
            <person name="Teijaro C.N."/>
            <person name="Fluegel L."/>
            <person name="Davis C.M."/>
            <person name="Simpson J.R."/>
            <person name="Lauterbach L."/>
            <person name="Steele A.D."/>
            <person name="Gui C."/>
            <person name="Meng S."/>
            <person name="Li G."/>
            <person name="Viehrig K."/>
            <person name="Ye F."/>
            <person name="Su P."/>
            <person name="Kiefer A.F."/>
            <person name="Nichols A."/>
            <person name="Cepeda A.J."/>
            <person name="Yan W."/>
            <person name="Fan B."/>
            <person name="Jiang Y."/>
            <person name="Adhikari A."/>
            <person name="Zheng C.-J."/>
            <person name="Schuster L."/>
            <person name="Cowan T.M."/>
            <person name="Smanski M.J."/>
            <person name="Chevrette M.G."/>
            <person name="De Carvalho L.P.S."/>
            <person name="Shen B."/>
        </authorList>
    </citation>
    <scope>NUCLEOTIDE SEQUENCE [LARGE SCALE GENOMIC DNA]</scope>
    <source>
        <strain evidence="2 3">NPDC048946</strain>
    </source>
</reference>
<comment type="caution">
    <text evidence="2">The sequence shown here is derived from an EMBL/GenBank/DDBJ whole genome shotgun (WGS) entry which is preliminary data.</text>
</comment>
<feature type="compositionally biased region" description="Basic and acidic residues" evidence="1">
    <location>
        <begin position="7"/>
        <end position="16"/>
    </location>
</feature>
<proteinExistence type="predicted"/>
<gene>
    <name evidence="2" type="ORF">AB0C36_36120</name>
</gene>
<evidence type="ECO:0000313" key="2">
    <source>
        <dbReference type="EMBL" id="MEU8138916.1"/>
    </source>
</evidence>
<keyword evidence="3" id="KW-1185">Reference proteome</keyword>
<dbReference type="RefSeq" id="WP_358362689.1">
    <property type="nucleotide sequence ID" value="NZ_JBEZFP010000145.1"/>
</dbReference>
<evidence type="ECO:0008006" key="4">
    <source>
        <dbReference type="Google" id="ProtNLM"/>
    </source>
</evidence>
<dbReference type="Proteomes" id="UP001551482">
    <property type="component" value="Unassembled WGS sequence"/>
</dbReference>
<accession>A0ABV3DT29</accession>